<gene>
    <name evidence="3" type="ORF">SAMN04488518_101323</name>
</gene>
<reference evidence="3 4" key="1">
    <citation type="submission" date="2016-10" db="EMBL/GenBank/DDBJ databases">
        <authorList>
            <person name="Varghese N."/>
            <person name="Submissions S."/>
        </authorList>
    </citation>
    <scope>NUCLEOTIDE SEQUENCE [LARGE SCALE GENOMIC DNA]</scope>
    <source>
        <strain evidence="3 4">DSM 16392</strain>
    </source>
</reference>
<dbReference type="Gene3D" id="2.30.30.40">
    <property type="entry name" value="SH3 Domains"/>
    <property type="match status" value="1"/>
</dbReference>
<sequence length="115" mass="12410">MRISGVYRGHLVTLGICGALVAFASSSPAQTVYQHQPQVPIGFDQACAGTYAVKPLKSGVLNLRTGPGTNYNVIGRLIPNQAINIADCKGNWLGIRDAQTSEQIGWVHKGYMRRV</sequence>
<dbReference type="EMBL" id="FOSK01000001">
    <property type="protein sequence ID" value="SFJ93098.1"/>
    <property type="molecule type" value="Genomic_DNA"/>
</dbReference>
<comment type="caution">
    <text evidence="3">The sequence shown here is derived from an EMBL/GenBank/DDBJ whole genome shotgun (WGS) entry which is preliminary data.</text>
</comment>
<keyword evidence="4" id="KW-1185">Reference proteome</keyword>
<dbReference type="Pfam" id="PF08239">
    <property type="entry name" value="SH3_3"/>
    <property type="match status" value="1"/>
</dbReference>
<feature type="signal peptide" evidence="1">
    <location>
        <begin position="1"/>
        <end position="24"/>
    </location>
</feature>
<dbReference type="RefSeq" id="WP_208859984.1">
    <property type="nucleotide sequence ID" value="NZ_FOSK01000001.1"/>
</dbReference>
<feature type="domain" description="SH3b" evidence="2">
    <location>
        <begin position="48"/>
        <end position="115"/>
    </location>
</feature>
<evidence type="ECO:0000256" key="1">
    <source>
        <dbReference type="SAM" id="SignalP"/>
    </source>
</evidence>
<evidence type="ECO:0000313" key="3">
    <source>
        <dbReference type="EMBL" id="SFJ93098.1"/>
    </source>
</evidence>
<keyword evidence="1" id="KW-0732">Signal</keyword>
<feature type="chain" id="PRO_5047080183" evidence="1">
    <location>
        <begin position="25"/>
        <end position="115"/>
    </location>
</feature>
<dbReference type="SMART" id="SM00287">
    <property type="entry name" value="SH3b"/>
    <property type="match status" value="1"/>
</dbReference>
<protein>
    <submittedName>
        <fullName evidence="3">SH3 domain-containing protein</fullName>
    </submittedName>
</protein>
<name>A0A1I3VCQ0_9HYPH</name>
<proteinExistence type="predicted"/>
<accession>A0A1I3VCQ0</accession>
<organism evidence="3 4">
    <name type="scientific">Pseudovibrio ascidiaceicola</name>
    <dbReference type="NCBI Taxonomy" id="285279"/>
    <lineage>
        <taxon>Bacteria</taxon>
        <taxon>Pseudomonadati</taxon>
        <taxon>Pseudomonadota</taxon>
        <taxon>Alphaproteobacteria</taxon>
        <taxon>Hyphomicrobiales</taxon>
        <taxon>Stappiaceae</taxon>
        <taxon>Pseudovibrio</taxon>
    </lineage>
</organism>
<evidence type="ECO:0000313" key="4">
    <source>
        <dbReference type="Proteomes" id="UP000199598"/>
    </source>
</evidence>
<dbReference type="PROSITE" id="PS51781">
    <property type="entry name" value="SH3B"/>
    <property type="match status" value="1"/>
</dbReference>
<evidence type="ECO:0000259" key="2">
    <source>
        <dbReference type="PROSITE" id="PS51781"/>
    </source>
</evidence>
<dbReference type="Proteomes" id="UP000199598">
    <property type="component" value="Unassembled WGS sequence"/>
</dbReference>
<dbReference type="InterPro" id="IPR003646">
    <property type="entry name" value="SH3-like_bac-type"/>
</dbReference>